<dbReference type="AlphaFoldDB" id="A0A3N4RRP6"/>
<name>A0A3N4RRP6_9ACTN</name>
<feature type="transmembrane region" description="Helical" evidence="6">
    <location>
        <begin position="58"/>
        <end position="78"/>
    </location>
</feature>
<dbReference type="InterPro" id="IPR020846">
    <property type="entry name" value="MFS_dom"/>
</dbReference>
<dbReference type="GO" id="GO:0005886">
    <property type="term" value="C:plasma membrane"/>
    <property type="evidence" value="ECO:0007669"/>
    <property type="project" value="UniProtKB-SubCell"/>
</dbReference>
<evidence type="ECO:0000256" key="3">
    <source>
        <dbReference type="ARBA" id="ARBA00022989"/>
    </source>
</evidence>
<feature type="transmembrane region" description="Helical" evidence="6">
    <location>
        <begin position="115"/>
        <end position="137"/>
    </location>
</feature>
<dbReference type="GO" id="GO:0022857">
    <property type="term" value="F:transmembrane transporter activity"/>
    <property type="evidence" value="ECO:0007669"/>
    <property type="project" value="InterPro"/>
</dbReference>
<dbReference type="Pfam" id="PF07690">
    <property type="entry name" value="MFS_1"/>
    <property type="match status" value="1"/>
</dbReference>
<feature type="transmembrane region" description="Helical" evidence="6">
    <location>
        <begin position="213"/>
        <end position="233"/>
    </location>
</feature>
<sequence length="483" mass="49435">MTDSTTVPTAAPAAAGPPGPHRATLPIVLTGVFLGGLDFFIVNVAVPAVQRDLHATDAQIQLMVAAYALTYGVGLITGGRLGDLYGRRRILALGMALFTAASAAAGAAPTADLLIAGRVLQGAAAALMAPQVLGIITTSYQGPARVRAVSWYAAASGIAAVFGQLIGGVLIRADLFGLGWRACFLVNLPIGLAAATAAARLLPESKAPGRPRLDLTGLALATAALTALCLPLIEGREQGWPLWTRLLPVAAPLLLAAFTLQQRRLRRRGGTPSVDLALFRERAFTAGLAAQLAFWASMASYFLVFALYLQQGRHLTPIASGLVFSALGAGYVAASATARHLAARIGRHAITAGCALRAAGLLLELWAVAGDGRSLGWLLPGLLLDGAGMGLSFAPLTATVLARVPAASAGSAGGVLTTGLQVGNALGVALIGLVFYRVLADTPGPGAVPAAFRACLWCVLATTGLLALIVQALPGRQAERRRP</sequence>
<evidence type="ECO:0000256" key="4">
    <source>
        <dbReference type="ARBA" id="ARBA00023136"/>
    </source>
</evidence>
<feature type="transmembrane region" description="Helical" evidence="6">
    <location>
        <begin position="414"/>
        <end position="438"/>
    </location>
</feature>
<evidence type="ECO:0000256" key="1">
    <source>
        <dbReference type="ARBA" id="ARBA00004651"/>
    </source>
</evidence>
<protein>
    <submittedName>
        <fullName evidence="8">MFS transporter</fullName>
    </submittedName>
</protein>
<dbReference type="RefSeq" id="WP_123820950.1">
    <property type="nucleotide sequence ID" value="NZ_RKQG01000002.1"/>
</dbReference>
<evidence type="ECO:0000313" key="8">
    <source>
        <dbReference type="EMBL" id="RPE29540.1"/>
    </source>
</evidence>
<dbReference type="PANTHER" id="PTHR42718:SF39">
    <property type="entry name" value="ACTINORHODIN TRANSPORTER-RELATED"/>
    <property type="match status" value="1"/>
</dbReference>
<dbReference type="CDD" id="cd17321">
    <property type="entry name" value="MFS_MMR_MDR_like"/>
    <property type="match status" value="1"/>
</dbReference>
<evidence type="ECO:0000259" key="7">
    <source>
        <dbReference type="PROSITE" id="PS50850"/>
    </source>
</evidence>
<organism evidence="8 9">
    <name type="scientific">Kitasatospora cineracea</name>
    <dbReference type="NCBI Taxonomy" id="88074"/>
    <lineage>
        <taxon>Bacteria</taxon>
        <taxon>Bacillati</taxon>
        <taxon>Actinomycetota</taxon>
        <taxon>Actinomycetes</taxon>
        <taxon>Kitasatosporales</taxon>
        <taxon>Streptomycetaceae</taxon>
        <taxon>Kitasatospora</taxon>
    </lineage>
</organism>
<feature type="transmembrane region" description="Helical" evidence="6">
    <location>
        <begin position="149"/>
        <end position="172"/>
    </location>
</feature>
<dbReference type="SUPFAM" id="SSF103473">
    <property type="entry name" value="MFS general substrate transporter"/>
    <property type="match status" value="1"/>
</dbReference>
<dbReference type="Gene3D" id="1.20.1720.10">
    <property type="entry name" value="Multidrug resistance protein D"/>
    <property type="match status" value="1"/>
</dbReference>
<feature type="transmembrane region" description="Helical" evidence="6">
    <location>
        <begin position="450"/>
        <end position="473"/>
    </location>
</feature>
<evidence type="ECO:0000256" key="6">
    <source>
        <dbReference type="SAM" id="Phobius"/>
    </source>
</evidence>
<dbReference type="InterPro" id="IPR011701">
    <property type="entry name" value="MFS"/>
</dbReference>
<dbReference type="GO" id="GO:0046677">
    <property type="term" value="P:response to antibiotic"/>
    <property type="evidence" value="ECO:0007669"/>
    <property type="project" value="UniProtKB-KW"/>
</dbReference>
<dbReference type="Proteomes" id="UP000266906">
    <property type="component" value="Unassembled WGS sequence"/>
</dbReference>
<reference evidence="8 9" key="1">
    <citation type="submission" date="2018-11" db="EMBL/GenBank/DDBJ databases">
        <title>Sequencing the genomes of 1000 actinobacteria strains.</title>
        <authorList>
            <person name="Klenk H.-P."/>
        </authorList>
    </citation>
    <scope>NUCLEOTIDE SEQUENCE [LARGE SCALE GENOMIC DNA]</scope>
    <source>
        <strain evidence="8 9">DSM 44781</strain>
    </source>
</reference>
<gene>
    <name evidence="8" type="ORF">EDD38_6697</name>
</gene>
<feature type="transmembrane region" description="Helical" evidence="6">
    <location>
        <begin position="288"/>
        <end position="309"/>
    </location>
</feature>
<keyword evidence="5" id="KW-0046">Antibiotic resistance</keyword>
<dbReference type="EMBL" id="RKQG01000002">
    <property type="protein sequence ID" value="RPE29540.1"/>
    <property type="molecule type" value="Genomic_DNA"/>
</dbReference>
<evidence type="ECO:0000313" key="9">
    <source>
        <dbReference type="Proteomes" id="UP000266906"/>
    </source>
</evidence>
<keyword evidence="2 6" id="KW-0812">Transmembrane</keyword>
<accession>A0A3N4RRP6</accession>
<feature type="transmembrane region" description="Helical" evidence="6">
    <location>
        <begin position="349"/>
        <end position="369"/>
    </location>
</feature>
<dbReference type="PROSITE" id="PS50850">
    <property type="entry name" value="MFS"/>
    <property type="match status" value="1"/>
</dbReference>
<keyword evidence="9" id="KW-1185">Reference proteome</keyword>
<dbReference type="PANTHER" id="PTHR42718">
    <property type="entry name" value="MAJOR FACILITATOR SUPERFAMILY MULTIDRUG TRANSPORTER MFSC"/>
    <property type="match status" value="1"/>
</dbReference>
<feature type="transmembrane region" description="Helical" evidence="6">
    <location>
        <begin position="239"/>
        <end position="260"/>
    </location>
</feature>
<feature type="transmembrane region" description="Helical" evidence="6">
    <location>
        <begin position="375"/>
        <end position="402"/>
    </location>
</feature>
<proteinExistence type="predicted"/>
<feature type="transmembrane region" description="Helical" evidence="6">
    <location>
        <begin position="27"/>
        <end position="46"/>
    </location>
</feature>
<dbReference type="InterPro" id="IPR036259">
    <property type="entry name" value="MFS_trans_sf"/>
</dbReference>
<feature type="domain" description="Major facilitator superfamily (MFS) profile" evidence="7">
    <location>
        <begin position="24"/>
        <end position="479"/>
    </location>
</feature>
<feature type="transmembrane region" description="Helical" evidence="6">
    <location>
        <begin position="90"/>
        <end position="109"/>
    </location>
</feature>
<evidence type="ECO:0000256" key="5">
    <source>
        <dbReference type="ARBA" id="ARBA00023251"/>
    </source>
</evidence>
<keyword evidence="3 6" id="KW-1133">Transmembrane helix</keyword>
<evidence type="ECO:0000256" key="2">
    <source>
        <dbReference type="ARBA" id="ARBA00022692"/>
    </source>
</evidence>
<comment type="subcellular location">
    <subcellularLocation>
        <location evidence="1">Cell membrane</location>
        <topology evidence="1">Multi-pass membrane protein</topology>
    </subcellularLocation>
</comment>
<feature type="transmembrane region" description="Helical" evidence="6">
    <location>
        <begin position="178"/>
        <end position="201"/>
    </location>
</feature>
<dbReference type="Gene3D" id="1.20.1250.20">
    <property type="entry name" value="MFS general substrate transporter like domains"/>
    <property type="match status" value="1"/>
</dbReference>
<keyword evidence="4 6" id="KW-0472">Membrane</keyword>
<comment type="caution">
    <text evidence="8">The sequence shown here is derived from an EMBL/GenBank/DDBJ whole genome shotgun (WGS) entry which is preliminary data.</text>
</comment>
<feature type="transmembrane region" description="Helical" evidence="6">
    <location>
        <begin position="315"/>
        <end position="337"/>
    </location>
</feature>